<dbReference type="Gene3D" id="2.70.98.40">
    <property type="entry name" value="Glycoside hydrolase, family 65, N-terminal domain"/>
    <property type="match status" value="1"/>
</dbReference>
<dbReference type="Gene3D" id="1.10.150.900">
    <property type="match status" value="1"/>
</dbReference>
<feature type="domain" description="Glycoside hydrolase family 65 central catalytic" evidence="7">
    <location>
        <begin position="701"/>
        <end position="898"/>
    </location>
</feature>
<gene>
    <name evidence="10" type="ORF">Purlil1_5195</name>
</gene>
<evidence type="ECO:0000256" key="2">
    <source>
        <dbReference type="ARBA" id="ARBA00006247"/>
    </source>
</evidence>
<comment type="similarity">
    <text evidence="3">Belongs to the glycosyl hydrolase 65 family.</text>
</comment>
<evidence type="ECO:0000256" key="1">
    <source>
        <dbReference type="ARBA" id="ARBA00001576"/>
    </source>
</evidence>
<feature type="domain" description="Peptidase M20 dimerisation" evidence="9">
    <location>
        <begin position="1627"/>
        <end position="1779"/>
    </location>
</feature>
<comment type="caution">
    <text evidence="10">The sequence shown here is derived from an EMBL/GenBank/DDBJ whole genome shotgun (WGS) entry which is preliminary data.</text>
</comment>
<dbReference type="EMBL" id="JAWRVI010000015">
    <property type="protein sequence ID" value="KAK4090523.1"/>
    <property type="molecule type" value="Genomic_DNA"/>
</dbReference>
<evidence type="ECO:0000256" key="3">
    <source>
        <dbReference type="ARBA" id="ARBA00006768"/>
    </source>
</evidence>
<dbReference type="InterPro" id="IPR036264">
    <property type="entry name" value="Bact_exopeptidase_dim_dom"/>
</dbReference>
<comment type="catalytic activity">
    <reaction evidence="1">
        <text>alpha,alpha-trehalose + H2O = alpha-D-glucose + beta-D-glucose</text>
        <dbReference type="Rhea" id="RHEA:32675"/>
        <dbReference type="ChEBI" id="CHEBI:15377"/>
        <dbReference type="ChEBI" id="CHEBI:15903"/>
        <dbReference type="ChEBI" id="CHEBI:16551"/>
        <dbReference type="ChEBI" id="CHEBI:17925"/>
        <dbReference type="EC" id="3.2.1.28"/>
    </reaction>
</comment>
<keyword evidence="5" id="KW-0378">Hydrolase</keyword>
<evidence type="ECO:0000259" key="8">
    <source>
        <dbReference type="Pfam" id="PF03636"/>
    </source>
</evidence>
<sequence>MNDDRHGKLDGTGKSLCTSLESCTCKSLARALPVRKGGPPFHRARLVGLLNSSLPRAPPPAAGTQGKFLAEKQAVCTLYGHWSPAGNPVVVGEVVAQRFAPQIKLNPHLSTPSAVCRDSVVRIPGRAAATVVMLVVCGKATCSAPAAAHVRQAGTDPQRHQSSLGSSYETCASVGIGSVRAAGTRIPLERFMASRLAMMPPDEDDRDLTGASRQRDRLPAGWPWLASQTLRSSHRGEGKDLPSLLAVVCCANASNISHEEGDSTSRIAHGTYTRTAVPPPQVATCNAHPPAMVLPLPLSLLSAVLAAAGGASAAVTSAAATGPDFSVTTGNLSTWNQSDWSITAHQFVPGHYQSRLGLSNGYVGASVAAAGPFFEIDVNQTDRDGPQPTNGWPLFNPRIAFSTISGFYNVQKNASGTNYPWLTQYGWDSFIAGIPHPTAIVFGFGDEWLDADVNNETVSNFRQRLSMREGVAEWSYTWSPKNASASFDVTFALIFSRVRPNVVASKATIRASKDINGTATDLLDGRSAVRSYLDQKGVVSNGSNPSVYAAVHPDGLANVTGWVVSMSDFASSGRGREASGKYLGANETTVGQTFDIRLKADQEAVFYKYVGVASTDKFEKAESVARQAASKAKKDGWEKLRDEHTAAWAELLTEHAVDNFTDPATGELPDDSNVQILQVASAASTFYLLQNLRPEDGSGLNDNSVAVGGLTSDSYAGLIFWDADTWMAPGLNIAFPKYAQQIANFRVKQHAQAIDNAVFNGYANDSSLYSWTAGRYGNCTATGPCVDYEYHLNYDIAFNMLQLLNVTRNDTWFADGPEQVVLSTAYMTASLVQWNETEKRYWLRNATDPDEYANNVDNPSFTLASASELLRRANEMLVRQGKAANETWAEMAEKMAFPRAESNITLEYQTMNNSVEVKQADVVLVTYPLGYGYNYTPDNALLDLDYYSIKQSPDGPAMTFSAFAAAANEVSPSGCAAYTYTLKGFLPYLRGPWYQFSEQQIDDPTINGGTNPAFPFLTGHGGAMQIAPFTFLGLRTDQDVLYVAPSLPPQLPHLRLRRFFFAGAAFDAVLNTTHTKLTRVPIPANAGNLNSTGYAGKAMPFIAGTPGNETGNEQYTIAVNQTVVVPNRLYWQKATREGNLLQCLPVTSSDAYVAGQLPESATDGAAATAWQPKDGNASASIWVNTTGVPPQKVRGLWFDFGERPVANLSVWFFNETSDRVDEGPVVSYDSVSANRQEAGPETVLPVQGNTTSIALAESLDVWTGEWVKLTVQGCAGCDESEGAGTGGTVAEQVLGKWGRPVSVRGRSNVRVPLRFVNARRLRRRRRRAQHGAGTSPTPIMKGLPTPDLPPPRSQSRRLAHLGLLLLLIVFFIIYTPIVRFANRGHGRGWISSVAGRYADDPRQWCKLADAIAPPDDDGLKPGDRLLSDEQRRIQVERLADAVAIATQSFDDNGDVDDDPRWASFGEFHDVLEQTFTLVHSRLELKKINRYGLQYTFRGSDPSLKPILFMAHQDVVPAGDASKWKYPPFEPHYDGQFLWGRGSTDCKNVLIGLLSVMEDLLSQDFHPRRTIVFAFGFDEETGGKRGAAKLSESLIEEWGRDSFAFVLDEGGMGTETLGDVLYAYPAVSEKGYHDILLSLDVQGGHSSRPPPHSAIGVVAEFITEVEREPYTPRLTRESPFRRVLECKAKHSPRDVQPWLKEGLQRWDERKIAERLAPQVPEDRWLMQTSQAVDVITGGVKANALPEHVELLINHRVAQHESVEFVNKRLDKVMEKIARKYGLDVRDANDGRGQTSNDTALKGSIGYKGVQTLPPAPLSPTDNDVWALFSGTLRHAFASIPEGKGRTVVPVGNIMTGNTDTTHYWDLTCNIYRYTPSRSGTRLNAHGTDERMDMAAHLEGMRFYYDLIRNFDRWQG</sequence>
<dbReference type="PROSITE" id="PS00759">
    <property type="entry name" value="ARGE_DAPE_CPG2_2"/>
    <property type="match status" value="1"/>
</dbReference>
<dbReference type="Gene3D" id="3.30.70.360">
    <property type="match status" value="1"/>
</dbReference>
<dbReference type="InterPro" id="IPR011650">
    <property type="entry name" value="Peptidase_M20_dimer"/>
</dbReference>
<dbReference type="PANTHER" id="PTHR11051:SF8">
    <property type="entry name" value="PROTEIN-GLUCOSYLGALACTOSYLHYDROXYLYSINE GLUCOSIDASE"/>
    <property type="match status" value="1"/>
</dbReference>
<dbReference type="InterPro" id="IPR002933">
    <property type="entry name" value="Peptidase_M20"/>
</dbReference>
<dbReference type="Pfam" id="PF03632">
    <property type="entry name" value="Glyco_hydro_65m"/>
    <property type="match status" value="1"/>
</dbReference>
<evidence type="ECO:0000259" key="7">
    <source>
        <dbReference type="Pfam" id="PF03632"/>
    </source>
</evidence>
<feature type="domain" description="Glycoside hydrolase family 65 N-terminal" evidence="8">
    <location>
        <begin position="349"/>
        <end position="615"/>
    </location>
</feature>
<name>A0ABR0C2D0_PURLI</name>
<accession>A0ABR0C2D0</accession>
<evidence type="ECO:0000256" key="6">
    <source>
        <dbReference type="SAM" id="MobiDB-lite"/>
    </source>
</evidence>
<evidence type="ECO:0000259" key="9">
    <source>
        <dbReference type="Pfam" id="PF07687"/>
    </source>
</evidence>
<dbReference type="Pfam" id="PF03636">
    <property type="entry name" value="Glyco_hydro_65N"/>
    <property type="match status" value="1"/>
</dbReference>
<dbReference type="SUPFAM" id="SSF74650">
    <property type="entry name" value="Galactose mutarotase-like"/>
    <property type="match status" value="1"/>
</dbReference>
<dbReference type="Gene3D" id="1.50.10.10">
    <property type="match status" value="1"/>
</dbReference>
<dbReference type="SUPFAM" id="SSF55031">
    <property type="entry name" value="Bacterial exopeptidase dimerisation domain"/>
    <property type="match status" value="1"/>
</dbReference>
<evidence type="ECO:0000256" key="5">
    <source>
        <dbReference type="ARBA" id="ARBA00022801"/>
    </source>
</evidence>
<dbReference type="PROSITE" id="PS00758">
    <property type="entry name" value="ARGE_DAPE_CPG2_1"/>
    <property type="match status" value="1"/>
</dbReference>
<dbReference type="InterPro" id="IPR012341">
    <property type="entry name" value="6hp_glycosidase-like_sf"/>
</dbReference>
<dbReference type="Gene3D" id="3.40.630.10">
    <property type="entry name" value="Zn peptidases"/>
    <property type="match status" value="1"/>
</dbReference>
<dbReference type="CDD" id="cd05674">
    <property type="entry name" value="M20_yscS"/>
    <property type="match status" value="1"/>
</dbReference>
<dbReference type="InterPro" id="IPR011013">
    <property type="entry name" value="Gal_mutarotase_sf_dom"/>
</dbReference>
<feature type="region of interest" description="Disordered" evidence="6">
    <location>
        <begin position="1323"/>
        <end position="1352"/>
    </location>
</feature>
<dbReference type="InterPro" id="IPR037018">
    <property type="entry name" value="GH65_N"/>
</dbReference>
<evidence type="ECO:0000256" key="4">
    <source>
        <dbReference type="ARBA" id="ARBA00012757"/>
    </source>
</evidence>
<dbReference type="InterPro" id="IPR005195">
    <property type="entry name" value="Glyco_hydro_65_M"/>
</dbReference>
<keyword evidence="11" id="KW-1185">Reference proteome</keyword>
<dbReference type="Pfam" id="PF01546">
    <property type="entry name" value="Peptidase_M20"/>
    <property type="match status" value="1"/>
</dbReference>
<evidence type="ECO:0000313" key="11">
    <source>
        <dbReference type="Proteomes" id="UP001287286"/>
    </source>
</evidence>
<organism evidence="10 11">
    <name type="scientific">Purpureocillium lilacinum</name>
    <name type="common">Paecilomyces lilacinus</name>
    <dbReference type="NCBI Taxonomy" id="33203"/>
    <lineage>
        <taxon>Eukaryota</taxon>
        <taxon>Fungi</taxon>
        <taxon>Dikarya</taxon>
        <taxon>Ascomycota</taxon>
        <taxon>Pezizomycotina</taxon>
        <taxon>Sordariomycetes</taxon>
        <taxon>Hypocreomycetidae</taxon>
        <taxon>Hypocreales</taxon>
        <taxon>Ophiocordycipitaceae</taxon>
        <taxon>Purpureocillium</taxon>
    </lineage>
</organism>
<dbReference type="InterPro" id="IPR005196">
    <property type="entry name" value="Glyco_hydro_65_N"/>
</dbReference>
<dbReference type="SUPFAM" id="SSF53187">
    <property type="entry name" value="Zn-dependent exopeptidases"/>
    <property type="match status" value="1"/>
</dbReference>
<dbReference type="Pfam" id="PF07687">
    <property type="entry name" value="M20_dimer"/>
    <property type="match status" value="1"/>
</dbReference>
<evidence type="ECO:0000313" key="10">
    <source>
        <dbReference type="EMBL" id="KAK4090523.1"/>
    </source>
</evidence>
<dbReference type="SUPFAM" id="SSF48208">
    <property type="entry name" value="Six-hairpin glycosidases"/>
    <property type="match status" value="1"/>
</dbReference>
<dbReference type="Proteomes" id="UP001287286">
    <property type="component" value="Unassembled WGS sequence"/>
</dbReference>
<dbReference type="EC" id="3.2.1.28" evidence="4"/>
<dbReference type="PANTHER" id="PTHR11051">
    <property type="entry name" value="GLYCOSYL HYDROLASE-RELATED"/>
    <property type="match status" value="1"/>
</dbReference>
<dbReference type="InterPro" id="IPR001261">
    <property type="entry name" value="ArgE/DapE_CS"/>
</dbReference>
<proteinExistence type="inferred from homology"/>
<dbReference type="InterPro" id="IPR008928">
    <property type="entry name" value="6-hairpin_glycosidase_sf"/>
</dbReference>
<comment type="similarity">
    <text evidence="2">Belongs to the peptidase M20A family.</text>
</comment>
<reference evidence="10 11" key="1">
    <citation type="journal article" date="2024" name="Microbiol. Resour. Announc.">
        <title>Genome annotations for the ascomycete fungi Trichoderma harzianum, Trichoderma aggressivum, and Purpureocillium lilacinum.</title>
        <authorList>
            <person name="Beijen E.P.W."/>
            <person name="Ohm R.A."/>
        </authorList>
    </citation>
    <scope>NUCLEOTIDE SEQUENCE [LARGE SCALE GENOMIC DNA]</scope>
    <source>
        <strain evidence="10 11">CBS 150709</strain>
    </source>
</reference>
<protein>
    <recommendedName>
        <fullName evidence="4">alpha,alpha-trehalase</fullName>
        <ecNumber evidence="4">3.2.1.28</ecNumber>
    </recommendedName>
</protein>